<accession>A0ABM6GE04</accession>
<dbReference type="PANTHER" id="PTHR43182:SF1">
    <property type="entry name" value="COBALT-PRECORRIN-7 C(5)-METHYLTRANSFERASE"/>
    <property type="match status" value="1"/>
</dbReference>
<gene>
    <name evidence="7" type="ORF">BW47_03790</name>
</gene>
<dbReference type="InterPro" id="IPR000878">
    <property type="entry name" value="4pyrrol_Mease"/>
</dbReference>
<dbReference type="Proteomes" id="UP000185490">
    <property type="component" value="Chromosome"/>
</dbReference>
<dbReference type="NCBIfam" id="TIGR02467">
    <property type="entry name" value="CbiE"/>
    <property type="match status" value="1"/>
</dbReference>
<evidence type="ECO:0000256" key="4">
    <source>
        <dbReference type="ARBA" id="ARBA00022679"/>
    </source>
</evidence>
<dbReference type="InterPro" id="IPR012818">
    <property type="entry name" value="CbiE"/>
</dbReference>
<feature type="domain" description="Tetrapyrrole methylase" evidence="6">
    <location>
        <begin position="1"/>
        <end position="178"/>
    </location>
</feature>
<dbReference type="SUPFAM" id="SSF53790">
    <property type="entry name" value="Tetrapyrrole methylase"/>
    <property type="match status" value="1"/>
</dbReference>
<dbReference type="InterPro" id="IPR050714">
    <property type="entry name" value="Cobalamin_biosynth_MTase"/>
</dbReference>
<dbReference type="Gene3D" id="3.40.1010.10">
    <property type="entry name" value="Cobalt-precorrin-4 Transmethylase, Domain 1"/>
    <property type="match status" value="1"/>
</dbReference>
<evidence type="ECO:0000313" key="7">
    <source>
        <dbReference type="EMBL" id="APT73711.1"/>
    </source>
</evidence>
<dbReference type="InterPro" id="IPR035996">
    <property type="entry name" value="4pyrrol_Methylase_sf"/>
</dbReference>
<dbReference type="Pfam" id="PF00590">
    <property type="entry name" value="TP_methylase"/>
    <property type="match status" value="1"/>
</dbReference>
<dbReference type="Gene3D" id="3.30.950.10">
    <property type="entry name" value="Methyltransferase, Cobalt-precorrin-4 Transmethylase, Domain 2"/>
    <property type="match status" value="1"/>
</dbReference>
<keyword evidence="5" id="KW-0949">S-adenosyl-L-methionine</keyword>
<evidence type="ECO:0000256" key="2">
    <source>
        <dbReference type="ARBA" id="ARBA00022573"/>
    </source>
</evidence>
<dbReference type="EMBL" id="CP007389">
    <property type="protein sequence ID" value="APT73711.1"/>
    <property type="molecule type" value="Genomic_DNA"/>
</dbReference>
<evidence type="ECO:0000259" key="6">
    <source>
        <dbReference type="Pfam" id="PF00590"/>
    </source>
</evidence>
<evidence type="ECO:0000256" key="5">
    <source>
        <dbReference type="ARBA" id="ARBA00022691"/>
    </source>
</evidence>
<comment type="pathway">
    <text evidence="1">Cofactor biosynthesis; adenosylcobalamin biosynthesis.</text>
</comment>
<dbReference type="InterPro" id="IPR014776">
    <property type="entry name" value="4pyrrole_Mease_sub2"/>
</dbReference>
<keyword evidence="2" id="KW-0169">Cobalamin biosynthesis</keyword>
<dbReference type="PANTHER" id="PTHR43182">
    <property type="entry name" value="COBALT-PRECORRIN-6B C(15)-METHYLTRANSFERASE (DECARBOXYLATING)"/>
    <property type="match status" value="1"/>
</dbReference>
<evidence type="ECO:0000313" key="8">
    <source>
        <dbReference type="Proteomes" id="UP000185490"/>
    </source>
</evidence>
<organism evidence="7 8">
    <name type="scientific">Thermosipho melanesiensis</name>
    <dbReference type="NCBI Taxonomy" id="46541"/>
    <lineage>
        <taxon>Bacteria</taxon>
        <taxon>Thermotogati</taxon>
        <taxon>Thermotogota</taxon>
        <taxon>Thermotogae</taxon>
        <taxon>Thermotogales</taxon>
        <taxon>Fervidobacteriaceae</taxon>
        <taxon>Thermosipho</taxon>
    </lineage>
</organism>
<name>A0ABM6GE04_9BACT</name>
<keyword evidence="4" id="KW-0808">Transferase</keyword>
<dbReference type="InterPro" id="IPR014777">
    <property type="entry name" value="4pyrrole_Mease_sub1"/>
</dbReference>
<dbReference type="CDD" id="cd11644">
    <property type="entry name" value="Precorrin-6Y-MT"/>
    <property type="match status" value="1"/>
</dbReference>
<protein>
    <submittedName>
        <fullName evidence="7">Precorrin-6Y C5,15-methyltransferase</fullName>
    </submittedName>
</protein>
<reference evidence="7 8" key="1">
    <citation type="submission" date="2014-02" db="EMBL/GenBank/DDBJ databases">
        <title>Diversity of Thermotogales isolates from hydrothermal vents.</title>
        <authorList>
            <person name="Haverkamp T.H.A."/>
            <person name="Lossouarn J."/>
            <person name="Geslin C."/>
            <person name="Nesbo C.L."/>
        </authorList>
    </citation>
    <scope>NUCLEOTIDE SEQUENCE [LARGE SCALE GENOMIC DNA]</scope>
    <source>
        <strain evidence="7 8">431</strain>
    </source>
</reference>
<evidence type="ECO:0000256" key="1">
    <source>
        <dbReference type="ARBA" id="ARBA00004953"/>
    </source>
</evidence>
<keyword evidence="3" id="KW-0489">Methyltransferase</keyword>
<evidence type="ECO:0000256" key="3">
    <source>
        <dbReference type="ARBA" id="ARBA00022603"/>
    </source>
</evidence>
<sequence length="195" mass="22276">MITIVGIGPGNPKYITLEGLEKIKQAKVLVGGKRHLDLFDCEKKIIIDKNFDISTLYSYENVVILASGEPSLYGIANTILKHIKNVEIIPGISCVQYMASKIKISLNNLRVISLHGKEEDFISTLKKENVFLFTDKIRTPQYIAKKLVENEMLNYSIFVGENLSYENEKIYKFPTKKLLNFEKNFEINSVIILKE</sequence>
<proteinExistence type="predicted"/>
<keyword evidence="8" id="KW-1185">Reference proteome</keyword>